<evidence type="ECO:0000256" key="1">
    <source>
        <dbReference type="SAM" id="SignalP"/>
    </source>
</evidence>
<dbReference type="Proteomes" id="UP001267878">
    <property type="component" value="Unassembled WGS sequence"/>
</dbReference>
<dbReference type="RefSeq" id="WP_310053261.1">
    <property type="nucleotide sequence ID" value="NZ_JAVDVW010000001.1"/>
</dbReference>
<keyword evidence="1" id="KW-0732">Signal</keyword>
<feature type="chain" id="PRO_5045528411" evidence="1">
    <location>
        <begin position="30"/>
        <end position="142"/>
    </location>
</feature>
<sequence>MNRPNRLAAKLLAPMLLAVTALIPATSAAQEPGKVIVSIYRVAPGKQLEFLRWQAARDAVATETGIGATQWYVHTDGDSWDYVGISPVTTDAQDDKMDALSKSRNLTTGFKASLEFRTMIASHTDTYARGPTTAAALVEAAK</sequence>
<dbReference type="EMBL" id="JAVDVW010000001">
    <property type="protein sequence ID" value="MDR7099092.1"/>
    <property type="molecule type" value="Genomic_DNA"/>
</dbReference>
<feature type="signal peptide" evidence="1">
    <location>
        <begin position="1"/>
        <end position="29"/>
    </location>
</feature>
<accession>A0ABU1VNQ2</accession>
<name>A0ABU1VNQ2_9GAMM</name>
<reference evidence="2 3" key="1">
    <citation type="submission" date="2023-07" db="EMBL/GenBank/DDBJ databases">
        <title>Sorghum-associated microbial communities from plants grown in Nebraska, USA.</title>
        <authorList>
            <person name="Schachtman D."/>
        </authorList>
    </citation>
    <scope>NUCLEOTIDE SEQUENCE [LARGE SCALE GENOMIC DNA]</scope>
    <source>
        <strain evidence="2 3">BE187</strain>
    </source>
</reference>
<comment type="caution">
    <text evidence="2">The sequence shown here is derived from an EMBL/GenBank/DDBJ whole genome shotgun (WGS) entry which is preliminary data.</text>
</comment>
<gene>
    <name evidence="2" type="ORF">J2X04_001439</name>
</gene>
<protein>
    <submittedName>
        <fullName evidence="2">Uncharacterized protein</fullName>
    </submittedName>
</protein>
<organism evidence="2 3">
    <name type="scientific">Agrilutibacter niabensis</name>
    <dbReference type="NCBI Taxonomy" id="380628"/>
    <lineage>
        <taxon>Bacteria</taxon>
        <taxon>Pseudomonadati</taxon>
        <taxon>Pseudomonadota</taxon>
        <taxon>Gammaproteobacteria</taxon>
        <taxon>Lysobacterales</taxon>
        <taxon>Lysobacteraceae</taxon>
        <taxon>Agrilutibacter</taxon>
    </lineage>
</organism>
<evidence type="ECO:0000313" key="2">
    <source>
        <dbReference type="EMBL" id="MDR7099092.1"/>
    </source>
</evidence>
<proteinExistence type="predicted"/>
<evidence type="ECO:0000313" key="3">
    <source>
        <dbReference type="Proteomes" id="UP001267878"/>
    </source>
</evidence>
<keyword evidence="3" id="KW-1185">Reference proteome</keyword>